<reference evidence="2" key="2">
    <citation type="submission" date="2019-02" db="EMBL/GenBank/DDBJ databases">
        <title>Opniocepnalus argus Var Kimnra genome.</title>
        <authorList>
            <person name="Zhou C."/>
            <person name="Xiao S."/>
        </authorList>
    </citation>
    <scope>NUCLEOTIDE SEQUENCE [LARGE SCALE GENOMIC DNA]</scope>
</reference>
<dbReference type="EMBL" id="CM015724">
    <property type="protein sequence ID" value="KAF3698442.1"/>
    <property type="molecule type" value="Genomic_DNA"/>
</dbReference>
<evidence type="ECO:0000313" key="1">
    <source>
        <dbReference type="EMBL" id="KAF3698442.1"/>
    </source>
</evidence>
<dbReference type="AlphaFoldDB" id="A0A6G1Q7E8"/>
<sequence length="79" mass="9225">MTCCVLDSKREARKPQVSLDTLNLLDWLAASFLCRVCTSLFVLLCRLNSLIRSAQHVFLPYTLWFETQMYKSNRHDLTV</sequence>
<proteinExistence type="predicted"/>
<keyword evidence="2" id="KW-1185">Reference proteome</keyword>
<accession>A0A6G1Q7E8</accession>
<dbReference type="Proteomes" id="UP000503349">
    <property type="component" value="Chromosome 13"/>
</dbReference>
<name>A0A6G1Q7E8_CHAAH</name>
<evidence type="ECO:0000313" key="2">
    <source>
        <dbReference type="Proteomes" id="UP000503349"/>
    </source>
</evidence>
<organism evidence="1 2">
    <name type="scientific">Channa argus</name>
    <name type="common">Northern snakehead</name>
    <name type="synonym">Ophicephalus argus</name>
    <dbReference type="NCBI Taxonomy" id="215402"/>
    <lineage>
        <taxon>Eukaryota</taxon>
        <taxon>Metazoa</taxon>
        <taxon>Chordata</taxon>
        <taxon>Craniata</taxon>
        <taxon>Vertebrata</taxon>
        <taxon>Euteleostomi</taxon>
        <taxon>Actinopterygii</taxon>
        <taxon>Neopterygii</taxon>
        <taxon>Teleostei</taxon>
        <taxon>Neoteleostei</taxon>
        <taxon>Acanthomorphata</taxon>
        <taxon>Anabantaria</taxon>
        <taxon>Anabantiformes</taxon>
        <taxon>Channoidei</taxon>
        <taxon>Channidae</taxon>
        <taxon>Channa</taxon>
    </lineage>
</organism>
<reference evidence="1 2" key="1">
    <citation type="submission" date="2019-02" db="EMBL/GenBank/DDBJ databases">
        <title>Opniocepnalus argus genome.</title>
        <authorList>
            <person name="Zhou C."/>
            <person name="Xiao S."/>
        </authorList>
    </citation>
    <scope>NUCLEOTIDE SEQUENCE [LARGE SCALE GENOMIC DNA]</scope>
    <source>
        <strain evidence="1">OARG1902GOOAL</strain>
        <tissue evidence="1">Muscle</tissue>
    </source>
</reference>
<protein>
    <submittedName>
        <fullName evidence="1">Uncharacterized protein</fullName>
    </submittedName>
</protein>
<gene>
    <name evidence="1" type="ORF">EXN66_Car014123</name>
</gene>